<dbReference type="Proteomes" id="UP001501475">
    <property type="component" value="Unassembled WGS sequence"/>
</dbReference>
<proteinExistence type="predicted"/>
<keyword evidence="1" id="KW-0966">Cell projection</keyword>
<dbReference type="RefSeq" id="WP_344068795.1">
    <property type="nucleotide sequence ID" value="NZ_BAAAPN010000103.1"/>
</dbReference>
<keyword evidence="1" id="KW-0282">Flagellum</keyword>
<gene>
    <name evidence="1" type="ORF">GCM10009810_35210</name>
</gene>
<accession>A0ABP4XEX8</accession>
<dbReference type="EMBL" id="BAAAPN010000103">
    <property type="protein sequence ID" value="GAA1775214.1"/>
    <property type="molecule type" value="Genomic_DNA"/>
</dbReference>
<comment type="caution">
    <text evidence="1">The sequence shown here is derived from an EMBL/GenBank/DDBJ whole genome shotgun (WGS) entry which is preliminary data.</text>
</comment>
<name>A0ABP4XEX8_9MICO</name>
<keyword evidence="2" id="KW-1185">Reference proteome</keyword>
<protein>
    <submittedName>
        <fullName evidence="1">Flagellar protein FlgA</fullName>
    </submittedName>
</protein>
<keyword evidence="1" id="KW-0969">Cilium</keyword>
<reference evidence="2" key="1">
    <citation type="journal article" date="2019" name="Int. J. Syst. Evol. Microbiol.">
        <title>The Global Catalogue of Microorganisms (GCM) 10K type strain sequencing project: providing services to taxonomists for standard genome sequencing and annotation.</title>
        <authorList>
            <consortium name="The Broad Institute Genomics Platform"/>
            <consortium name="The Broad Institute Genome Sequencing Center for Infectious Disease"/>
            <person name="Wu L."/>
            <person name="Ma J."/>
        </authorList>
    </citation>
    <scope>NUCLEOTIDE SEQUENCE [LARGE SCALE GENOMIC DNA]</scope>
    <source>
        <strain evidence="2">JCM 15591</strain>
    </source>
</reference>
<evidence type="ECO:0000313" key="1">
    <source>
        <dbReference type="EMBL" id="GAA1775214.1"/>
    </source>
</evidence>
<organism evidence="1 2">
    <name type="scientific">Nostocoides vanveenii</name>
    <dbReference type="NCBI Taxonomy" id="330835"/>
    <lineage>
        <taxon>Bacteria</taxon>
        <taxon>Bacillati</taxon>
        <taxon>Actinomycetota</taxon>
        <taxon>Actinomycetes</taxon>
        <taxon>Micrococcales</taxon>
        <taxon>Intrasporangiaceae</taxon>
        <taxon>Nostocoides</taxon>
    </lineage>
</organism>
<sequence length="221" mass="22698">MTALAEPTARRLRRPSWRDPRLLIGVAMVLLATALGAMGLRAADSRVPVYAARAVLLPGERLSLDKLVRVDVQLSGARTSYFAAGDGLPSDGYVLREVRAGELLPKSAVGRGTEIGVAPLSVSVDLASSGALVSGSTVDVYANKSVDAVGTTKAYAGPERVLSAVHVARVTTASGFGATSGRSAVQLLVPAAEVARVIALVDDGAKFTLVPVPGSPLREAS</sequence>
<evidence type="ECO:0000313" key="2">
    <source>
        <dbReference type="Proteomes" id="UP001501475"/>
    </source>
</evidence>